<feature type="domain" description="PAS" evidence="3">
    <location>
        <begin position="166"/>
        <end position="234"/>
    </location>
</feature>
<comment type="caution">
    <text evidence="4">The sequence shown here is derived from an EMBL/GenBank/DDBJ whole genome shotgun (WGS) entry which is preliminary data.</text>
</comment>
<feature type="transmembrane region" description="Helical" evidence="2">
    <location>
        <begin position="6"/>
        <end position="30"/>
    </location>
</feature>
<sequence>MFPSHIAMAAGLVGTSLVSALLAVFVTVLIPSRRRSTLPPLSDGNLRAVFLFDGHDLIDATPAARRLLDGVDADGAAADGIDDGDMEEEGGEWPRLAARLAPRFPGLAERVQRLPRTGHFLLRPDPSVGGPTLEAEWLDGVMRITLDALTSTEAESGNLAQTAELTTLRAVVNTSHLAIWTEDPDGAVRWANTAYLNLARTRLGPDEELGWPLPRLFERAAEVAESQPHRVCLPGPDGLAQTFDLTVRRAPKGKGASPVPGWGGTLTCFATPADDHVAAERGRDEVVRTLASIFAHIPSGLAIFDGEWRLALVNPALSLITGLDESILDGKPSLGLFLDALRDRRRIPEQKDYRSWRASLLEAARSGSHSETWTLPDGRTLRVTIRPHAGDCLAFVFDDVTSEMAITRRFRSELEVGQSIVDSLSEAIAVFSSAGSLLMSNVAYDRLWQCDTQHNLGEVRLEDAALHWQSLCAEAPDWEAFAEAEEGKERQSRHALALHMDGRRLLCRFTPLPGGTLLVGFAEKSHPQRMRPGAISNDVQSETEAAE</sequence>
<keyword evidence="2" id="KW-0472">Membrane</keyword>
<feature type="region of interest" description="Disordered" evidence="1">
    <location>
        <begin position="528"/>
        <end position="547"/>
    </location>
</feature>
<evidence type="ECO:0000259" key="3">
    <source>
        <dbReference type="SMART" id="SM00091"/>
    </source>
</evidence>
<name>A0ABU3DEB2_9RHOB</name>
<dbReference type="Pfam" id="PF13188">
    <property type="entry name" value="PAS_8"/>
    <property type="match status" value="1"/>
</dbReference>
<keyword evidence="5" id="KW-1185">Reference proteome</keyword>
<dbReference type="SUPFAM" id="SSF55785">
    <property type="entry name" value="PYP-like sensor domain (PAS domain)"/>
    <property type="match status" value="2"/>
</dbReference>
<gene>
    <name evidence="4" type="ORF">RM543_02100</name>
</gene>
<dbReference type="Pfam" id="PF12860">
    <property type="entry name" value="PAS_7"/>
    <property type="match status" value="1"/>
</dbReference>
<keyword evidence="2" id="KW-1133">Transmembrane helix</keyword>
<evidence type="ECO:0000313" key="4">
    <source>
        <dbReference type="EMBL" id="MDT0681462.1"/>
    </source>
</evidence>
<proteinExistence type="predicted"/>
<feature type="domain" description="PAS" evidence="3">
    <location>
        <begin position="288"/>
        <end position="354"/>
    </location>
</feature>
<accession>A0ABU3DEB2</accession>
<evidence type="ECO:0000256" key="2">
    <source>
        <dbReference type="SAM" id="Phobius"/>
    </source>
</evidence>
<feature type="compositionally biased region" description="Polar residues" evidence="1">
    <location>
        <begin position="537"/>
        <end position="547"/>
    </location>
</feature>
<evidence type="ECO:0000313" key="5">
    <source>
        <dbReference type="Proteomes" id="UP001265259"/>
    </source>
</evidence>
<organism evidence="4 5">
    <name type="scientific">Tropicimonas omnivorans</name>
    <dbReference type="NCBI Taxonomy" id="3075590"/>
    <lineage>
        <taxon>Bacteria</taxon>
        <taxon>Pseudomonadati</taxon>
        <taxon>Pseudomonadota</taxon>
        <taxon>Alphaproteobacteria</taxon>
        <taxon>Rhodobacterales</taxon>
        <taxon>Roseobacteraceae</taxon>
        <taxon>Tropicimonas</taxon>
    </lineage>
</organism>
<protein>
    <submittedName>
        <fullName evidence="4">PAS-domain containing protein</fullName>
    </submittedName>
</protein>
<dbReference type="Gene3D" id="3.30.450.20">
    <property type="entry name" value="PAS domain"/>
    <property type="match status" value="1"/>
</dbReference>
<dbReference type="EMBL" id="JAVRHL010000001">
    <property type="protein sequence ID" value="MDT0681462.1"/>
    <property type="molecule type" value="Genomic_DNA"/>
</dbReference>
<dbReference type="InterPro" id="IPR035965">
    <property type="entry name" value="PAS-like_dom_sf"/>
</dbReference>
<evidence type="ECO:0000256" key="1">
    <source>
        <dbReference type="SAM" id="MobiDB-lite"/>
    </source>
</evidence>
<dbReference type="RefSeq" id="WP_311689165.1">
    <property type="nucleotide sequence ID" value="NZ_JAVRHL010000001.1"/>
</dbReference>
<dbReference type="Proteomes" id="UP001265259">
    <property type="component" value="Unassembled WGS sequence"/>
</dbReference>
<dbReference type="SMART" id="SM00091">
    <property type="entry name" value="PAS"/>
    <property type="match status" value="2"/>
</dbReference>
<dbReference type="InterPro" id="IPR000014">
    <property type="entry name" value="PAS"/>
</dbReference>
<reference evidence="4 5" key="1">
    <citation type="submission" date="2023-09" db="EMBL/GenBank/DDBJ databases">
        <authorList>
            <person name="Rey-Velasco X."/>
        </authorList>
    </citation>
    <scope>NUCLEOTIDE SEQUENCE [LARGE SCALE GENOMIC DNA]</scope>
    <source>
        <strain evidence="4 5">F158</strain>
    </source>
</reference>
<keyword evidence="2" id="KW-0812">Transmembrane</keyword>